<keyword evidence="1" id="KW-0812">Transmembrane</keyword>
<dbReference type="EMBL" id="KK199017">
    <property type="protein sequence ID" value="KCW44856.1"/>
    <property type="molecule type" value="Genomic_DNA"/>
</dbReference>
<reference evidence="2" key="3">
    <citation type="submission" date="2023-04" db="EMBL/GenBank/DDBJ databases">
        <title>WGS assembly of Eucalyptus grandis.</title>
        <authorList>
            <person name="Myburg A."/>
            <person name="Grattapaglia D."/>
            <person name="Tuskan G."/>
            <person name="Hellsten U."/>
            <person name="Hayes R."/>
            <person name="Grimwood J."/>
            <person name="Jenkins J."/>
            <person name="Lindquist E."/>
            <person name="Tice H."/>
            <person name="Bauer D."/>
            <person name="Goodstein D."/>
            <person name="Dubchak I."/>
            <person name="Poliakov A."/>
            <person name="Mizrachi E."/>
            <person name="Kullan A."/>
            <person name="Hussey S."/>
            <person name="Pinard D."/>
            <person name="Van D."/>
            <person name="Singh P."/>
            <person name="Van J."/>
            <person name="Silva-Junior O."/>
            <person name="Togawa R."/>
            <person name="Pappas M."/>
            <person name="Faria D."/>
            <person name="Sansaloni C."/>
            <person name="Petroli C."/>
            <person name="Yang X."/>
            <person name="Ranjan P."/>
            <person name="Tschaplinski T."/>
            <person name="Ye C."/>
            <person name="Li T."/>
            <person name="Sterck L."/>
            <person name="Vanneste K."/>
            <person name="Murat F."/>
            <person name="Soler M."/>
            <person name="Clemente H."/>
            <person name="Saidi N."/>
            <person name="Cassan-Wang H."/>
            <person name="Dunand C."/>
            <person name="Hefer C."/>
            <person name="Bornberg-Bauer E."/>
            <person name="Kersting A."/>
            <person name="Vining K."/>
            <person name="Amarasinghe V."/>
            <person name="Ranik M."/>
            <person name="Naithani S."/>
            <person name="Elser J."/>
            <person name="Boyd A."/>
            <person name="Liston A."/>
            <person name="Spatafora J."/>
            <person name="Dharmwardhana P."/>
            <person name="Raja R."/>
            <person name="Sullivan C."/>
            <person name="Romanel E."/>
            <person name="Alves-Ferreira M."/>
            <person name="Kulheim C."/>
            <person name="Foley W."/>
            <person name="Carocha V."/>
            <person name="Paiva J."/>
            <person name="Kudrna D."/>
            <person name="Brommonschenkel S."/>
            <person name="Pasquali G."/>
            <person name="Byrne M."/>
            <person name="Rigault P."/>
            <person name="Tibbits J."/>
            <person name="Spokevicius A."/>
            <person name="Jones R."/>
            <person name="Steane D."/>
            <person name="Vaillancourt R."/>
            <person name="Potts B."/>
            <person name="Joubert F."/>
            <person name="Barry K."/>
            <person name="Pappas G."/>
            <person name="Strauss S."/>
            <person name="Jaiswal P."/>
            <person name="Grima-Pettenati J."/>
            <person name="Salse J."/>
            <person name="Van D."/>
            <person name="Rokhsar D."/>
            <person name="Schmutz J."/>
        </authorList>
    </citation>
    <scope>NUCLEOTIDE SEQUENCE</scope>
    <source>
        <tissue evidence="2">Leaf extractions</tissue>
    </source>
</reference>
<sequence length="67" mass="8221">MDEEKLNRCQTRARHVWRPTCNDYPNRVISKLMRVAAQILDLFITCQFFFLPFIYLFFSDFHFAKRN</sequence>
<protein>
    <submittedName>
        <fullName evidence="3">Uncharacterized protein</fullName>
    </submittedName>
</protein>
<reference evidence="2" key="4">
    <citation type="submission" date="2023-07" db="EMBL/GenBank/DDBJ databases">
        <authorList>
            <person name="Myburg A.A."/>
            <person name="Grattapaglia D."/>
            <person name="Tuskan G.A."/>
            <person name="Hellsten U."/>
            <person name="Hayes R.D."/>
            <person name="Grimwood J."/>
            <person name="Jenkins J."/>
            <person name="Lindquist E."/>
            <person name="Tice H."/>
            <person name="Bauer D."/>
            <person name="Goodstein D.M."/>
            <person name="Dubchak I."/>
            <person name="Poliakov A."/>
            <person name="Mizrachi E."/>
            <person name="Kullan A.R."/>
            <person name="Hussey S.G."/>
            <person name="Pinard D."/>
            <person name="Van D.M."/>
            <person name="Singh P."/>
            <person name="Van J.I."/>
            <person name="Silva-Junior O.B."/>
            <person name="Togawa R.C."/>
            <person name="Pappas M.R."/>
            <person name="Faria D.A."/>
            <person name="Sansaloni C.P."/>
            <person name="Petroli C.D."/>
            <person name="Yang X."/>
            <person name="Ranjan P."/>
            <person name="Tschaplinski T.J."/>
            <person name="Ye C.Y."/>
            <person name="Li T."/>
            <person name="Sterck L."/>
            <person name="Vanneste K."/>
            <person name="Murat F."/>
            <person name="Soler M."/>
            <person name="Clemente H.S."/>
            <person name="Saidi N."/>
            <person name="Cassan-Wang H."/>
            <person name="Dunand C."/>
            <person name="Hefer C.A."/>
            <person name="Bornberg-Bauer E."/>
            <person name="Kersting A.R."/>
            <person name="Vining K."/>
            <person name="Amarasinghe V."/>
            <person name="Ranik M."/>
            <person name="Naithani S."/>
            <person name="Elser J."/>
            <person name="Boyd A.E."/>
            <person name="Liston A."/>
            <person name="Spatafora J.W."/>
            <person name="Dharmwardhana P."/>
            <person name="Raja R."/>
            <person name="Sullivan C."/>
            <person name="Romanel E."/>
            <person name="Alves-Ferreira M."/>
            <person name="Kulheim C."/>
            <person name="Foley W."/>
            <person name="Carocha V."/>
            <person name="Paiva J."/>
            <person name="Kudrna D."/>
            <person name="Brommonschenkel S.H."/>
            <person name="Pasquali G."/>
            <person name="Byrne M."/>
            <person name="Rigault P."/>
            <person name="Tibbits J."/>
            <person name="Spokevicius A."/>
            <person name="Jones R.C."/>
            <person name="Steane D.A."/>
            <person name="Vaillancourt R.E."/>
            <person name="Potts B.M."/>
            <person name="Joubert F."/>
            <person name="Barry K."/>
            <person name="Pappas G.J."/>
            <person name="Strauss S.H."/>
            <person name="Jaiswal P."/>
            <person name="Grima-Pettenati J."/>
            <person name="Salse J."/>
            <person name="Van D.P."/>
            <person name="Rokhsar D.S."/>
            <person name="Schmutz J."/>
        </authorList>
    </citation>
    <scope>NUCLEOTIDE SEQUENCE</scope>
    <source>
        <tissue evidence="2">Leaf extractions</tissue>
    </source>
</reference>
<dbReference type="Proteomes" id="UP000030711">
    <property type="component" value="Unassembled WGS sequence"/>
</dbReference>
<feature type="transmembrane region" description="Helical" evidence="1">
    <location>
        <begin position="35"/>
        <end position="58"/>
    </location>
</feature>
<dbReference type="Gramene" id="KCW44856">
    <property type="protein sequence ID" value="KCW44856"/>
    <property type="gene ID" value="EUGRSUZ_L01576"/>
</dbReference>
<organism evidence="3">
    <name type="scientific">Eucalyptus grandis</name>
    <name type="common">Flooded gum</name>
    <dbReference type="NCBI Taxonomy" id="71139"/>
    <lineage>
        <taxon>Eukaryota</taxon>
        <taxon>Viridiplantae</taxon>
        <taxon>Streptophyta</taxon>
        <taxon>Embryophyta</taxon>
        <taxon>Tracheophyta</taxon>
        <taxon>Spermatophyta</taxon>
        <taxon>Magnoliopsida</taxon>
        <taxon>eudicotyledons</taxon>
        <taxon>Gunneridae</taxon>
        <taxon>Pentapetalae</taxon>
        <taxon>rosids</taxon>
        <taxon>malvids</taxon>
        <taxon>Myrtales</taxon>
        <taxon>Myrtaceae</taxon>
        <taxon>Myrtoideae</taxon>
        <taxon>Eucalypteae</taxon>
        <taxon>Eucalyptus</taxon>
    </lineage>
</organism>
<dbReference type="EMBL" id="MU848501">
    <property type="protein sequence ID" value="KAK2632425.1"/>
    <property type="molecule type" value="Genomic_DNA"/>
</dbReference>
<proteinExistence type="predicted"/>
<name>A0A058ZU21_EUCGR</name>
<gene>
    <name evidence="3" type="ORF">EUGRSUZ_L01576</name>
</gene>
<reference evidence="2" key="2">
    <citation type="journal article" date="2014" name="Nature">
        <title>The genome of Eucalyptus grandis.</title>
        <authorList>
            <person name="Myburg A.A."/>
            <person name="Grattapaglia D."/>
            <person name="Tuskan G.A."/>
            <person name="Hellsten U."/>
            <person name="Hayes R.D."/>
            <person name="Grimwood J."/>
            <person name="Jenkins J."/>
            <person name="Lindquist E."/>
            <person name="Tice H."/>
            <person name="Bauer D."/>
            <person name="Goodstein D.M."/>
            <person name="Dubchak I."/>
            <person name="Poliakov A."/>
            <person name="Mizrachi E."/>
            <person name="Kullan A.R."/>
            <person name="Hussey S.G."/>
            <person name="Pinard D."/>
            <person name="van der Merwe K."/>
            <person name="Singh P."/>
            <person name="van Jaarsveld I."/>
            <person name="Silva-Junior O.B."/>
            <person name="Togawa R.C."/>
            <person name="Pappas M.R."/>
            <person name="Faria D.A."/>
            <person name="Sansaloni C.P."/>
            <person name="Petroli C.D."/>
            <person name="Yang X."/>
            <person name="Ranjan P."/>
            <person name="Tschaplinski T.J."/>
            <person name="Ye C.Y."/>
            <person name="Li T."/>
            <person name="Sterck L."/>
            <person name="Vanneste K."/>
            <person name="Murat F."/>
            <person name="Soler M."/>
            <person name="Clemente H.S."/>
            <person name="Saidi N."/>
            <person name="Cassan-Wang H."/>
            <person name="Dunand C."/>
            <person name="Hefer C.A."/>
            <person name="Bornberg-Bauer E."/>
            <person name="Kersting A.R."/>
            <person name="Vining K."/>
            <person name="Amarasinghe V."/>
            <person name="Ranik M."/>
            <person name="Naithani S."/>
            <person name="Elser J."/>
            <person name="Boyd A.E."/>
            <person name="Liston A."/>
            <person name="Spatafora J.W."/>
            <person name="Dharmwardhana P."/>
            <person name="Raja R."/>
            <person name="Sullivan C."/>
            <person name="Romanel E."/>
            <person name="Alves-Ferreira M."/>
            <person name="Kulheim C."/>
            <person name="Foley W."/>
            <person name="Carocha V."/>
            <person name="Paiva J."/>
            <person name="Kudrna D."/>
            <person name="Brommonschenkel S.H."/>
            <person name="Pasquali G."/>
            <person name="Byrne M."/>
            <person name="Rigault P."/>
            <person name="Tibbits J."/>
            <person name="Spokevicius A."/>
            <person name="Jones R.C."/>
            <person name="Steane D.A."/>
            <person name="Vaillancourt R.E."/>
            <person name="Potts B.M."/>
            <person name="Joubert F."/>
            <person name="Barry K."/>
            <person name="Pappas G.J."/>
            <person name="Strauss S.H."/>
            <person name="Jaiswal P."/>
            <person name="Grima-Pettenati J."/>
            <person name="Salse J."/>
            <person name="Van de Peer Y."/>
            <person name="Rokhsar D.S."/>
            <person name="Schmutz J."/>
        </authorList>
    </citation>
    <scope>NUCLEOTIDE SEQUENCE</scope>
    <source>
        <tissue evidence="2">Leaf extractions</tissue>
    </source>
</reference>
<evidence type="ECO:0000313" key="2">
    <source>
        <dbReference type="EMBL" id="KAK2632425.1"/>
    </source>
</evidence>
<accession>A0A058ZU21</accession>
<evidence type="ECO:0000313" key="3">
    <source>
        <dbReference type="EMBL" id="KCW44856.1"/>
    </source>
</evidence>
<evidence type="ECO:0000256" key="1">
    <source>
        <dbReference type="SAM" id="Phobius"/>
    </source>
</evidence>
<keyword evidence="1" id="KW-0472">Membrane</keyword>
<keyword evidence="4" id="KW-1185">Reference proteome</keyword>
<dbReference type="AlphaFoldDB" id="A0A058ZU21"/>
<evidence type="ECO:0000313" key="4">
    <source>
        <dbReference type="Proteomes" id="UP000030711"/>
    </source>
</evidence>
<keyword evidence="1" id="KW-1133">Transmembrane helix</keyword>
<reference evidence="3" key="1">
    <citation type="submission" date="2013-07" db="EMBL/GenBank/DDBJ databases">
        <title>The genome of Eucalyptus grandis.</title>
        <authorList>
            <person name="Schmutz J."/>
            <person name="Hayes R."/>
            <person name="Myburg A."/>
            <person name="Tuskan G."/>
            <person name="Grattapaglia D."/>
            <person name="Rokhsar D.S."/>
        </authorList>
    </citation>
    <scope>NUCLEOTIDE SEQUENCE</scope>
    <source>
        <tissue evidence="3">Leaf extractions</tissue>
    </source>
</reference>
<dbReference type="InParanoid" id="A0A058ZU21"/>